<sequence length="119" mass="13607">MTAPQLSETETTVLAHIRAKPDGTFQSELWKDLGVDSRTCSRILKKLEDGGYIEREECKKDGTRTYLVRIVKTEKTIDPMLLMAGESIVPCVACDEECNVEHCKMLEDWVYELVFSEME</sequence>
<evidence type="ECO:0000313" key="3">
    <source>
        <dbReference type="Proteomes" id="UP001141422"/>
    </source>
</evidence>
<dbReference type="CDD" id="cd00090">
    <property type="entry name" value="HTH_ARSR"/>
    <property type="match status" value="1"/>
</dbReference>
<dbReference type="RefSeq" id="WP_268925610.1">
    <property type="nucleotide sequence ID" value="NZ_JAPTGB010000023.1"/>
</dbReference>
<proteinExistence type="predicted"/>
<organism evidence="2 3">
    <name type="scientific">Methanocorpusculum petauri</name>
    <dbReference type="NCBI Taxonomy" id="3002863"/>
    <lineage>
        <taxon>Archaea</taxon>
        <taxon>Methanobacteriati</taxon>
        <taxon>Methanobacteriota</taxon>
        <taxon>Stenosarchaea group</taxon>
        <taxon>Methanomicrobia</taxon>
        <taxon>Methanomicrobiales</taxon>
        <taxon>Methanocorpusculaceae</taxon>
        <taxon>Methanocorpusculum</taxon>
    </lineage>
</organism>
<feature type="domain" description="HTH marR-type" evidence="1">
    <location>
        <begin position="1"/>
        <end position="119"/>
    </location>
</feature>
<dbReference type="PROSITE" id="PS50995">
    <property type="entry name" value="HTH_MARR_2"/>
    <property type="match status" value="1"/>
</dbReference>
<accession>A0ABT4IIP3</accession>
<protein>
    <submittedName>
        <fullName evidence="2">MarR family transcriptional regulator</fullName>
    </submittedName>
</protein>
<dbReference type="Gene3D" id="1.10.10.10">
    <property type="entry name" value="Winged helix-like DNA-binding domain superfamily/Winged helix DNA-binding domain"/>
    <property type="match status" value="1"/>
</dbReference>
<keyword evidence="3" id="KW-1185">Reference proteome</keyword>
<dbReference type="Proteomes" id="UP001141422">
    <property type="component" value="Unassembled WGS sequence"/>
</dbReference>
<dbReference type="InterPro" id="IPR011991">
    <property type="entry name" value="ArsR-like_HTH"/>
</dbReference>
<dbReference type="EMBL" id="JAPTGB010000023">
    <property type="protein sequence ID" value="MCZ0861421.1"/>
    <property type="molecule type" value="Genomic_DNA"/>
</dbReference>
<dbReference type="Pfam" id="PF01047">
    <property type="entry name" value="MarR"/>
    <property type="match status" value="1"/>
</dbReference>
<gene>
    <name evidence="2" type="ORF">O0S10_09355</name>
</gene>
<name>A0ABT4IIP3_9EURY</name>
<reference evidence="2" key="1">
    <citation type="submission" date="2022-12" db="EMBL/GenBank/DDBJ databases">
        <title>Isolation and characterisation of novel Methanocorpusculum spp. from native Australian herbivores indicates the genus is ancestrally host-associated.</title>
        <authorList>
            <person name="Volmer J.G."/>
            <person name="Soo R.M."/>
            <person name="Evans P.N."/>
            <person name="Hoedt E.C."/>
            <person name="Astorga Alsina A.L."/>
            <person name="Woodcroft B.J."/>
            <person name="Tyson G.W."/>
            <person name="Hugenholtz P."/>
            <person name="Morrison M."/>
        </authorList>
    </citation>
    <scope>NUCLEOTIDE SEQUENCE</scope>
    <source>
        <strain evidence="2">MG</strain>
    </source>
</reference>
<dbReference type="InterPro" id="IPR036390">
    <property type="entry name" value="WH_DNA-bd_sf"/>
</dbReference>
<dbReference type="InterPro" id="IPR036388">
    <property type="entry name" value="WH-like_DNA-bd_sf"/>
</dbReference>
<dbReference type="InterPro" id="IPR000835">
    <property type="entry name" value="HTH_MarR-typ"/>
</dbReference>
<evidence type="ECO:0000313" key="2">
    <source>
        <dbReference type="EMBL" id="MCZ0861421.1"/>
    </source>
</evidence>
<evidence type="ECO:0000259" key="1">
    <source>
        <dbReference type="PROSITE" id="PS50995"/>
    </source>
</evidence>
<comment type="caution">
    <text evidence="2">The sequence shown here is derived from an EMBL/GenBank/DDBJ whole genome shotgun (WGS) entry which is preliminary data.</text>
</comment>
<dbReference type="SUPFAM" id="SSF46785">
    <property type="entry name" value="Winged helix' DNA-binding domain"/>
    <property type="match status" value="1"/>
</dbReference>